<sequence length="253" mass="28785">MVSGKFLPLPYFLLDEELAILDYSRSASDIFLIGDNFRTLVDEESRQKVSQYIQPDFSEIEIELNMKTTYDPLAVFGISAQWEDNKVHILCVEKTKEVDNLTDQLTMLRSRLSETDFELLEKKEELEVAIERIHKLSGPFIPLYAEAGLVPLFGDLQADKLQVIEENILYRIDEGDYEQVFFDFHAVGEITDDGEKQLGQLFETIQLIGTKTIIVGLSPSQVRGLKSKGTLKAASMTSLKQAISEYIIKQNHK</sequence>
<dbReference type="Proteomes" id="UP000216475">
    <property type="component" value="Unassembled WGS sequence"/>
</dbReference>
<protein>
    <recommendedName>
        <fullName evidence="3">STAS domain-containing protein</fullName>
    </recommendedName>
</protein>
<dbReference type="AlphaFoldDB" id="A0A268HDV1"/>
<proteinExistence type="predicted"/>
<dbReference type="EMBL" id="NPBH01000030">
    <property type="protein sequence ID" value="PAE08056.1"/>
    <property type="molecule type" value="Genomic_DNA"/>
</dbReference>
<dbReference type="PANTHER" id="PTHR33745:SF8">
    <property type="entry name" value="BLUE-LIGHT PHOTORECEPTOR"/>
    <property type="match status" value="1"/>
</dbReference>
<accession>A0A268HDV1</accession>
<evidence type="ECO:0008006" key="3">
    <source>
        <dbReference type="Google" id="ProtNLM"/>
    </source>
</evidence>
<organism evidence="1 2">
    <name type="scientific">Terribacillus saccharophilus</name>
    <dbReference type="NCBI Taxonomy" id="361277"/>
    <lineage>
        <taxon>Bacteria</taxon>
        <taxon>Bacillati</taxon>
        <taxon>Bacillota</taxon>
        <taxon>Bacilli</taxon>
        <taxon>Bacillales</taxon>
        <taxon>Bacillaceae</taxon>
        <taxon>Terribacillus</taxon>
    </lineage>
</organism>
<dbReference type="Gene3D" id="3.30.750.24">
    <property type="entry name" value="STAS domain"/>
    <property type="match status" value="1"/>
</dbReference>
<dbReference type="CDD" id="cd07041">
    <property type="entry name" value="STAS_RsbR_RsbS_like"/>
    <property type="match status" value="1"/>
</dbReference>
<dbReference type="RefSeq" id="WP_095269684.1">
    <property type="nucleotide sequence ID" value="NZ_NPBH01000030.1"/>
</dbReference>
<dbReference type="InterPro" id="IPR036513">
    <property type="entry name" value="STAS_dom_sf"/>
</dbReference>
<dbReference type="PANTHER" id="PTHR33745">
    <property type="entry name" value="RSBT ANTAGONIST PROTEIN RSBS-RELATED"/>
    <property type="match status" value="1"/>
</dbReference>
<comment type="caution">
    <text evidence="1">The sequence shown here is derived from an EMBL/GenBank/DDBJ whole genome shotgun (WGS) entry which is preliminary data.</text>
</comment>
<evidence type="ECO:0000313" key="1">
    <source>
        <dbReference type="EMBL" id="PAE08056.1"/>
    </source>
</evidence>
<dbReference type="SUPFAM" id="SSF52091">
    <property type="entry name" value="SpoIIaa-like"/>
    <property type="match status" value="1"/>
</dbReference>
<name>A0A268HDV1_9BACI</name>
<dbReference type="InterPro" id="IPR051932">
    <property type="entry name" value="Bact_StressResp_Reg"/>
</dbReference>
<evidence type="ECO:0000313" key="2">
    <source>
        <dbReference type="Proteomes" id="UP000216475"/>
    </source>
</evidence>
<gene>
    <name evidence="1" type="ORF">CHI12_07885</name>
</gene>
<reference evidence="1 2" key="1">
    <citation type="submission" date="2017-07" db="EMBL/GenBank/DDBJ databases">
        <title>Isolation and whole genome analysis of endospore-forming bacteria from heroin.</title>
        <authorList>
            <person name="Kalinowski J."/>
            <person name="Ahrens B."/>
            <person name="Al-Dilaimi A."/>
            <person name="Winkler A."/>
            <person name="Wibberg D."/>
            <person name="Schleenbecker U."/>
            <person name="Ruckert C."/>
            <person name="Wolfel R."/>
            <person name="Grass G."/>
        </authorList>
    </citation>
    <scope>NUCLEOTIDE SEQUENCE [LARGE SCALE GENOMIC DNA]</scope>
    <source>
        <strain evidence="1 2">7509</strain>
    </source>
</reference>